<sequence length="195" mass="22395">MNLFDQKKHMLVLFCSPNPHGSTRRLLDSFMEEFKDRVDWRTAEVNAYELNAHPCTGCRACAKKEKCTYDDLDKFDKELRKCDLLVVASPVYNDSFPSPMKAILDRTQRYFEARFSLGLRQPIKKHRDAVLLLTMGREEDFPLEVTAHQLQRAFSVMNTTLTGCAVWDGTDLGRRNLGPAQQKARALALEILKEP</sequence>
<evidence type="ECO:0000259" key="3">
    <source>
        <dbReference type="Pfam" id="PF03358"/>
    </source>
</evidence>
<evidence type="ECO:0000313" key="6">
    <source>
        <dbReference type="Proteomes" id="UP000196710"/>
    </source>
</evidence>
<gene>
    <name evidence="4" type="ORF">ADH66_02590</name>
    <name evidence="5" type="ORF">I5Q82_12640</name>
</gene>
<dbReference type="PANTHER" id="PTHR43278:SF4">
    <property type="entry name" value="NAD(P)H-DEPENDENT FMN-CONTAINING OXIDOREDUCTASE YWQN-RELATED"/>
    <property type="match status" value="1"/>
</dbReference>
<protein>
    <submittedName>
        <fullName evidence="5">Flavodoxin family protein</fullName>
    </submittedName>
</protein>
<dbReference type="SUPFAM" id="SSF52218">
    <property type="entry name" value="Flavoproteins"/>
    <property type="match status" value="1"/>
</dbReference>
<dbReference type="Proteomes" id="UP000596035">
    <property type="component" value="Chromosome"/>
</dbReference>
<dbReference type="InterPro" id="IPR029039">
    <property type="entry name" value="Flavoprotein-like_sf"/>
</dbReference>
<keyword evidence="6" id="KW-1185">Reference proteome</keyword>
<reference evidence="4" key="1">
    <citation type="journal article" date="2017" name="Genome Announc.">
        <title>High-Quality Whole-Genome Sequences of the Oligo-Mouse-Microbiota Bacterial Community.</title>
        <authorList>
            <person name="Garzetti D."/>
            <person name="Brugiroux S."/>
            <person name="Bunk B."/>
            <person name="Pukall R."/>
            <person name="McCoy K.D."/>
            <person name="Macpherson A.J."/>
            <person name="Stecher B."/>
        </authorList>
    </citation>
    <scope>NUCLEOTIDE SEQUENCE</scope>
    <source>
        <strain evidence="4">KB18</strain>
    </source>
</reference>
<dbReference type="GO" id="GO:0016491">
    <property type="term" value="F:oxidoreductase activity"/>
    <property type="evidence" value="ECO:0007669"/>
    <property type="project" value="InterPro"/>
</dbReference>
<evidence type="ECO:0000256" key="1">
    <source>
        <dbReference type="ARBA" id="ARBA00022630"/>
    </source>
</evidence>
<evidence type="ECO:0000313" key="4">
    <source>
        <dbReference type="EMBL" id="ASB39644.1"/>
    </source>
</evidence>
<dbReference type="PANTHER" id="PTHR43278">
    <property type="entry name" value="NAD(P)H-DEPENDENT FMN-CONTAINING OXIDOREDUCTASE YWQN-RELATED"/>
    <property type="match status" value="1"/>
</dbReference>
<proteinExistence type="predicted"/>
<evidence type="ECO:0000313" key="5">
    <source>
        <dbReference type="EMBL" id="QQR28937.1"/>
    </source>
</evidence>
<dbReference type="KEGG" id="amur:ADH66_02590"/>
<dbReference type="RefSeq" id="WP_066536038.1">
    <property type="nucleotide sequence ID" value="NZ_CAJTCQ010000002.1"/>
</dbReference>
<dbReference type="InterPro" id="IPR051796">
    <property type="entry name" value="ISF_SsuE-like"/>
</dbReference>
<evidence type="ECO:0000313" key="7">
    <source>
        <dbReference type="Proteomes" id="UP000596035"/>
    </source>
</evidence>
<accession>A0A1Z2XMH3</accession>
<dbReference type="Gene3D" id="3.40.50.360">
    <property type="match status" value="1"/>
</dbReference>
<name>A0A1Z2XMH3_9FIRM</name>
<dbReference type="Proteomes" id="UP000196710">
    <property type="component" value="Chromosome"/>
</dbReference>
<keyword evidence="2" id="KW-0288">FMN</keyword>
<reference evidence="6" key="2">
    <citation type="submission" date="2017-05" db="EMBL/GenBank/DDBJ databases">
        <title>Improved OligoMM genomes.</title>
        <authorList>
            <person name="Garzetti D."/>
        </authorList>
    </citation>
    <scope>NUCLEOTIDE SEQUENCE [LARGE SCALE GENOMIC DNA]</scope>
    <source>
        <strain evidence="6">KB18</strain>
    </source>
</reference>
<keyword evidence="1" id="KW-0285">Flavoprotein</keyword>
<evidence type="ECO:0000256" key="2">
    <source>
        <dbReference type="ARBA" id="ARBA00022643"/>
    </source>
</evidence>
<dbReference type="AlphaFoldDB" id="A0A1Z2XMH3"/>
<organism evidence="5 7">
    <name type="scientific">Acutalibacter muris</name>
    <dbReference type="NCBI Taxonomy" id="1796620"/>
    <lineage>
        <taxon>Bacteria</taxon>
        <taxon>Bacillati</taxon>
        <taxon>Bacillota</taxon>
        <taxon>Clostridia</taxon>
        <taxon>Eubacteriales</taxon>
        <taxon>Acutalibacteraceae</taxon>
        <taxon>Acutalibacter</taxon>
    </lineage>
</organism>
<dbReference type="InterPro" id="IPR005025">
    <property type="entry name" value="FMN_Rdtase-like_dom"/>
</dbReference>
<feature type="domain" description="NADPH-dependent FMN reductase-like" evidence="3">
    <location>
        <begin position="10"/>
        <end position="114"/>
    </location>
</feature>
<reference evidence="5 7" key="3">
    <citation type="submission" date="2020-11" db="EMBL/GenBank/DDBJ databases">
        <title>Closed and high quality bacterial genomes of the OMM12 community.</title>
        <authorList>
            <person name="Marbouty M."/>
            <person name="Lamy-Besnier Q."/>
            <person name="Debarbieux L."/>
            <person name="Koszul R."/>
        </authorList>
    </citation>
    <scope>NUCLEOTIDE SEQUENCE [LARGE SCALE GENOMIC DNA]</scope>
    <source>
        <strain evidence="5 7">KB18</strain>
    </source>
</reference>
<dbReference type="EMBL" id="CP065321">
    <property type="protein sequence ID" value="QQR28937.1"/>
    <property type="molecule type" value="Genomic_DNA"/>
</dbReference>
<dbReference type="EMBL" id="CP021422">
    <property type="protein sequence ID" value="ASB39644.1"/>
    <property type="molecule type" value="Genomic_DNA"/>
</dbReference>
<dbReference type="Pfam" id="PF03358">
    <property type="entry name" value="FMN_red"/>
    <property type="match status" value="1"/>
</dbReference>